<sequence>MVLDPVSALGAAAAIIQFLDFGCKLLSKQRDLAESSQGTLIEHEELLAVTRRVAELNGQIQNCDISRDNTKKPTQAESALREVSEECRKIAAEFQHVLEGISGRPGQSSFKSFRQAFKIVWHKEGIETMQRRLDQQRSQLILHLLVVISGNQKRDIGSLLDESQRVEISILQAIRDSNAELKSYLVNHLARERTHASRESAQTLSTQKQNALSIVATDITSRIGVDNEEHARNLILDSLYFQQIEERRLRIHPAHEKTCRWVFNKPDEGANTGHNFRTWLEDQLESSGLYWVSGKIGSGKSTLMRFIYEAEETKLAAHVWSKPLPLLTASCFFWLAGTEMQKSRCGLLRSLIHDLLRQAPDLIPIAAPSRWRAATLGSNQQSWTNTELETTLLKLLENGNRDYRFCIFVDGLDEFEGDQRCHSDLVEFLVKLSSCCGVKLCVSSRRYPVFESGFEDFPQLRMERLTRKDIEAFVVDQLGEIKEFGTLEAAYPSTCNDVIKEIVEKAQGVFLWVYLVIRSLKQGLIEGDSMAVLVTRLRELPPDLDELYRRILQSIPSHQRHYAAACFQIVLGYSGLTIPRMSLMTLWFLEEETLDFAAATPVEPLAKDIIRSRHLMLIRRVEGRCRGLLEVFELGDKDTPAEYSVDYLHRSVRDFLMSRSAQRLLALHLEFTFDTRRYLCQAFFAQLKMSFPPNHPESSDDKSLERSRAVFYGLFLSQLREWTASPSTLQPEVFQAMVSLINDYGYLFMPDDIGSMKRLFRDLIDSGDETHVMELIPKHNEVDLDLSLQLFDLIGTSVIRGRADMYYRVIIALLENGANPNQKESYLRILSTTPWTGFLKLECDPNYKGRHPSSLTRPGGQPQSEDGRQQAFLAARAFIEHGAAIRTPSGQSCLKLIHKAFPGSDGDELVSLLEAKSRPKSRFHRATQKLLGRGSV</sequence>
<name>A0A0D2BNB9_9EURO</name>
<keyword evidence="5" id="KW-1185">Reference proteome</keyword>
<evidence type="ECO:0000256" key="1">
    <source>
        <dbReference type="ARBA" id="ARBA00022737"/>
    </source>
</evidence>
<feature type="domain" description="Nephrocystin 3-like N-terminal" evidence="2">
    <location>
        <begin position="258"/>
        <end position="445"/>
    </location>
</feature>
<dbReference type="InterPro" id="IPR056884">
    <property type="entry name" value="NPHP3-like_N"/>
</dbReference>
<keyword evidence="1" id="KW-0677">Repeat</keyword>
<protein>
    <submittedName>
        <fullName evidence="4">Uncharacterized protein</fullName>
    </submittedName>
</protein>
<dbReference type="OrthoDB" id="443402at2759"/>
<dbReference type="HOGENOM" id="CLU_002341_6_1_1"/>
<evidence type="ECO:0000313" key="5">
    <source>
        <dbReference type="Proteomes" id="UP000053328"/>
    </source>
</evidence>
<dbReference type="InterPro" id="IPR056693">
    <property type="entry name" value="DUF7791"/>
</dbReference>
<dbReference type="EMBL" id="KN847498">
    <property type="protein sequence ID" value="KIW12619.1"/>
    <property type="molecule type" value="Genomic_DNA"/>
</dbReference>
<dbReference type="Pfam" id="PF25053">
    <property type="entry name" value="DUF7791"/>
    <property type="match status" value="1"/>
</dbReference>
<proteinExistence type="predicted"/>
<dbReference type="PANTHER" id="PTHR10039">
    <property type="entry name" value="AMELOGENIN"/>
    <property type="match status" value="1"/>
</dbReference>
<evidence type="ECO:0000259" key="3">
    <source>
        <dbReference type="Pfam" id="PF25053"/>
    </source>
</evidence>
<dbReference type="Gene3D" id="3.40.50.300">
    <property type="entry name" value="P-loop containing nucleotide triphosphate hydrolases"/>
    <property type="match status" value="1"/>
</dbReference>
<feature type="domain" description="DUF7791" evidence="3">
    <location>
        <begin position="554"/>
        <end position="694"/>
    </location>
</feature>
<evidence type="ECO:0000259" key="2">
    <source>
        <dbReference type="Pfam" id="PF24883"/>
    </source>
</evidence>
<accession>A0A0D2BNB9</accession>
<dbReference type="STRING" id="91928.A0A0D2BNB9"/>
<organism evidence="4 5">
    <name type="scientific">Exophiala spinifera</name>
    <dbReference type="NCBI Taxonomy" id="91928"/>
    <lineage>
        <taxon>Eukaryota</taxon>
        <taxon>Fungi</taxon>
        <taxon>Dikarya</taxon>
        <taxon>Ascomycota</taxon>
        <taxon>Pezizomycotina</taxon>
        <taxon>Eurotiomycetes</taxon>
        <taxon>Chaetothyriomycetidae</taxon>
        <taxon>Chaetothyriales</taxon>
        <taxon>Herpotrichiellaceae</taxon>
        <taxon>Exophiala</taxon>
    </lineage>
</organism>
<dbReference type="GeneID" id="27336980"/>
<gene>
    <name evidence="4" type="ORF">PV08_09897</name>
</gene>
<dbReference type="VEuPathDB" id="FungiDB:PV08_09897"/>
<dbReference type="Pfam" id="PF24883">
    <property type="entry name" value="NPHP3_N"/>
    <property type="match status" value="1"/>
</dbReference>
<dbReference type="Proteomes" id="UP000053328">
    <property type="component" value="Unassembled WGS sequence"/>
</dbReference>
<dbReference type="SUPFAM" id="SSF52540">
    <property type="entry name" value="P-loop containing nucleoside triphosphate hydrolases"/>
    <property type="match status" value="1"/>
</dbReference>
<dbReference type="PANTHER" id="PTHR10039:SF5">
    <property type="entry name" value="NACHT DOMAIN-CONTAINING PROTEIN"/>
    <property type="match status" value="1"/>
</dbReference>
<dbReference type="RefSeq" id="XP_016232835.1">
    <property type="nucleotide sequence ID" value="XM_016384212.1"/>
</dbReference>
<dbReference type="InterPro" id="IPR027417">
    <property type="entry name" value="P-loop_NTPase"/>
</dbReference>
<evidence type="ECO:0000313" key="4">
    <source>
        <dbReference type="EMBL" id="KIW12619.1"/>
    </source>
</evidence>
<dbReference type="AlphaFoldDB" id="A0A0D2BNB9"/>
<reference evidence="4 5" key="1">
    <citation type="submission" date="2015-01" db="EMBL/GenBank/DDBJ databases">
        <title>The Genome Sequence of Exophiala spinifera CBS89968.</title>
        <authorList>
            <consortium name="The Broad Institute Genomics Platform"/>
            <person name="Cuomo C."/>
            <person name="de Hoog S."/>
            <person name="Gorbushina A."/>
            <person name="Stielow B."/>
            <person name="Teixiera M."/>
            <person name="Abouelleil A."/>
            <person name="Chapman S.B."/>
            <person name="Priest M."/>
            <person name="Young S.K."/>
            <person name="Wortman J."/>
            <person name="Nusbaum C."/>
            <person name="Birren B."/>
        </authorList>
    </citation>
    <scope>NUCLEOTIDE SEQUENCE [LARGE SCALE GENOMIC DNA]</scope>
    <source>
        <strain evidence="4 5">CBS 89968</strain>
    </source>
</reference>